<evidence type="ECO:0000256" key="3">
    <source>
        <dbReference type="ARBA" id="ARBA00022448"/>
    </source>
</evidence>
<dbReference type="RefSeq" id="WP_167228671.1">
    <property type="nucleotide sequence ID" value="NZ_VUYU01000019.1"/>
</dbReference>
<keyword evidence="5" id="KW-0812">Transmembrane</keyword>
<name>A0ABX0LQ49_9BURK</name>
<dbReference type="EMBL" id="VUYU01000019">
    <property type="protein sequence ID" value="NHZ36575.1"/>
    <property type="molecule type" value="Genomic_DNA"/>
</dbReference>
<evidence type="ECO:0000259" key="12">
    <source>
        <dbReference type="Pfam" id="PF13609"/>
    </source>
</evidence>
<dbReference type="InterPro" id="IPR002299">
    <property type="entry name" value="Porin_Neis"/>
</dbReference>
<dbReference type="InterPro" id="IPR033900">
    <property type="entry name" value="Gram_neg_porin_domain"/>
</dbReference>
<dbReference type="PANTHER" id="PTHR34501">
    <property type="entry name" value="PROTEIN YDDL-RELATED"/>
    <property type="match status" value="1"/>
</dbReference>
<evidence type="ECO:0000256" key="7">
    <source>
        <dbReference type="ARBA" id="ARBA00023065"/>
    </source>
</evidence>
<dbReference type="InterPro" id="IPR050298">
    <property type="entry name" value="Gram-neg_bact_OMP"/>
</dbReference>
<dbReference type="InterPro" id="IPR023614">
    <property type="entry name" value="Porin_dom_sf"/>
</dbReference>
<dbReference type="SUPFAM" id="SSF56935">
    <property type="entry name" value="Porins"/>
    <property type="match status" value="1"/>
</dbReference>
<keyword evidence="3" id="KW-0813">Transport</keyword>
<sequence>MKPSVLTLALAAALPAALATSSAAQAQSSVQIYGLIDAGVDYTTNTNAAGDNATRVISGGKNTSRWGLRGAEDLGGGLKAVFGLEGGILMDTGAADGALFKRQAFVGLDGGFGRVVIGRSFTTTYDFVILFDPLGYAPNYSWATSSNATGPSKYGMTTAFDNLVKYSGKSGDFKYGASIGLGEQAGSSADSRKYSVAGSWTRGSFAAMAAYEQVNANTLAGTGRRDQTTAYHAAVDYKTEVMRLTAGARDYTLEAAKAATPDVRATTWWGGASYFATPAVTLTGAVYYVNVKNVPSNTDADPVMYVARGMYALSKRTDLYVAAAYAKADNGKLVGLSRDDAGFGTTQKGLTAGIQHRF</sequence>
<comment type="subcellular location">
    <subcellularLocation>
        <location evidence="1">Cell outer membrane</location>
        <topology evidence="1">Multi-pass membrane protein</topology>
    </subcellularLocation>
</comment>
<evidence type="ECO:0000256" key="11">
    <source>
        <dbReference type="SAM" id="SignalP"/>
    </source>
</evidence>
<evidence type="ECO:0000313" key="13">
    <source>
        <dbReference type="EMBL" id="NHZ36575.1"/>
    </source>
</evidence>
<evidence type="ECO:0000256" key="4">
    <source>
        <dbReference type="ARBA" id="ARBA00022452"/>
    </source>
</evidence>
<dbReference type="PRINTS" id="PR00184">
    <property type="entry name" value="NEISSPPORIN"/>
</dbReference>
<reference evidence="13 14" key="1">
    <citation type="submission" date="2019-09" db="EMBL/GenBank/DDBJ databases">
        <title>Taxonomy of Antarctic Massilia spp.: description of Massilia rubra sp. nov., Massilia aquatica sp. nov., Massilia mucilaginosa sp. nov., Massilia frigida sp. nov. isolated from streams, lakes and regoliths.</title>
        <authorList>
            <person name="Holochova P."/>
            <person name="Sedlacek I."/>
            <person name="Kralova S."/>
            <person name="Maslanova I."/>
            <person name="Busse H.-J."/>
            <person name="Stankova E."/>
            <person name="Vrbovska V."/>
            <person name="Kovarovic V."/>
            <person name="Bartak M."/>
            <person name="Svec P."/>
            <person name="Pantucek R."/>
        </authorList>
    </citation>
    <scope>NUCLEOTIDE SEQUENCE [LARGE SCALE GENOMIC DNA]</scope>
    <source>
        <strain evidence="13 14">CCM 8692</strain>
    </source>
</reference>
<keyword evidence="8" id="KW-0626">Porin</keyword>
<dbReference type="Pfam" id="PF13609">
    <property type="entry name" value="Porin_4"/>
    <property type="match status" value="1"/>
</dbReference>
<dbReference type="CDD" id="cd00342">
    <property type="entry name" value="gram_neg_porins"/>
    <property type="match status" value="1"/>
</dbReference>
<evidence type="ECO:0000256" key="6">
    <source>
        <dbReference type="ARBA" id="ARBA00022729"/>
    </source>
</evidence>
<organism evidence="13 14">
    <name type="scientific">Massilia rubra</name>
    <dbReference type="NCBI Taxonomy" id="2607910"/>
    <lineage>
        <taxon>Bacteria</taxon>
        <taxon>Pseudomonadati</taxon>
        <taxon>Pseudomonadota</taxon>
        <taxon>Betaproteobacteria</taxon>
        <taxon>Burkholderiales</taxon>
        <taxon>Oxalobacteraceae</taxon>
        <taxon>Telluria group</taxon>
        <taxon>Massilia</taxon>
    </lineage>
</organism>
<gene>
    <name evidence="13" type="ORF">F0185_23710</name>
</gene>
<dbReference type="Proteomes" id="UP000785613">
    <property type="component" value="Unassembled WGS sequence"/>
</dbReference>
<keyword evidence="9" id="KW-0472">Membrane</keyword>
<keyword evidence="4" id="KW-1134">Transmembrane beta strand</keyword>
<feature type="signal peptide" evidence="11">
    <location>
        <begin position="1"/>
        <end position="26"/>
    </location>
</feature>
<keyword evidence="10" id="KW-0998">Cell outer membrane</keyword>
<proteinExistence type="predicted"/>
<feature type="chain" id="PRO_5045892713" evidence="11">
    <location>
        <begin position="27"/>
        <end position="358"/>
    </location>
</feature>
<evidence type="ECO:0000313" key="14">
    <source>
        <dbReference type="Proteomes" id="UP000785613"/>
    </source>
</evidence>
<comment type="subunit">
    <text evidence="2">Homotrimer.</text>
</comment>
<comment type="caution">
    <text evidence="13">The sequence shown here is derived from an EMBL/GenBank/DDBJ whole genome shotgun (WGS) entry which is preliminary data.</text>
</comment>
<evidence type="ECO:0000256" key="8">
    <source>
        <dbReference type="ARBA" id="ARBA00023114"/>
    </source>
</evidence>
<evidence type="ECO:0000256" key="1">
    <source>
        <dbReference type="ARBA" id="ARBA00004571"/>
    </source>
</evidence>
<dbReference type="Gene3D" id="2.40.160.10">
    <property type="entry name" value="Porin"/>
    <property type="match status" value="1"/>
</dbReference>
<evidence type="ECO:0000256" key="10">
    <source>
        <dbReference type="ARBA" id="ARBA00023237"/>
    </source>
</evidence>
<feature type="domain" description="Porin" evidence="12">
    <location>
        <begin position="14"/>
        <end position="330"/>
    </location>
</feature>
<keyword evidence="14" id="KW-1185">Reference proteome</keyword>
<evidence type="ECO:0000256" key="5">
    <source>
        <dbReference type="ARBA" id="ARBA00022692"/>
    </source>
</evidence>
<accession>A0ABX0LQ49</accession>
<evidence type="ECO:0000256" key="9">
    <source>
        <dbReference type="ARBA" id="ARBA00023136"/>
    </source>
</evidence>
<keyword evidence="7" id="KW-0406">Ion transport</keyword>
<keyword evidence="6 11" id="KW-0732">Signal</keyword>
<dbReference type="PANTHER" id="PTHR34501:SF9">
    <property type="entry name" value="MAJOR OUTER MEMBRANE PROTEIN P.IA"/>
    <property type="match status" value="1"/>
</dbReference>
<evidence type="ECO:0000256" key="2">
    <source>
        <dbReference type="ARBA" id="ARBA00011233"/>
    </source>
</evidence>
<protein>
    <submittedName>
        <fullName evidence="13">Porin</fullName>
    </submittedName>
</protein>